<keyword evidence="2" id="KW-0238">DNA-binding</keyword>
<dbReference type="Gene3D" id="1.10.10.60">
    <property type="entry name" value="Homeodomain-like"/>
    <property type="match status" value="1"/>
</dbReference>
<dbReference type="InterPro" id="IPR003313">
    <property type="entry name" value="AraC-bd"/>
</dbReference>
<dbReference type="InterPro" id="IPR050204">
    <property type="entry name" value="AraC_XylS_family_regulators"/>
</dbReference>
<dbReference type="Pfam" id="PF02311">
    <property type="entry name" value="AraC_binding"/>
    <property type="match status" value="1"/>
</dbReference>
<dbReference type="SUPFAM" id="SSF51215">
    <property type="entry name" value="Regulatory protein AraC"/>
    <property type="match status" value="1"/>
</dbReference>
<protein>
    <submittedName>
        <fullName evidence="5">Helix-turn-helix domain-containing protein</fullName>
    </submittedName>
</protein>
<dbReference type="PANTHER" id="PTHR46796:SF2">
    <property type="entry name" value="TRANSCRIPTIONAL REGULATORY PROTEIN"/>
    <property type="match status" value="1"/>
</dbReference>
<evidence type="ECO:0000256" key="3">
    <source>
        <dbReference type="ARBA" id="ARBA00023163"/>
    </source>
</evidence>
<keyword evidence="1" id="KW-0805">Transcription regulation</keyword>
<dbReference type="InterPro" id="IPR009057">
    <property type="entry name" value="Homeodomain-like_sf"/>
</dbReference>
<dbReference type="Pfam" id="PF12833">
    <property type="entry name" value="HTH_18"/>
    <property type="match status" value="1"/>
</dbReference>
<dbReference type="Proteomes" id="UP000437862">
    <property type="component" value="Chromosome"/>
</dbReference>
<dbReference type="SUPFAM" id="SSF46689">
    <property type="entry name" value="Homeodomain-like"/>
    <property type="match status" value="2"/>
</dbReference>
<dbReference type="InterPro" id="IPR037923">
    <property type="entry name" value="HTH-like"/>
</dbReference>
<proteinExistence type="predicted"/>
<dbReference type="EMBL" id="CP046904">
    <property type="protein sequence ID" value="QGZ41415.1"/>
    <property type="molecule type" value="Genomic_DNA"/>
</dbReference>
<dbReference type="PANTHER" id="PTHR46796">
    <property type="entry name" value="HTH-TYPE TRANSCRIPTIONAL ACTIVATOR RHAS-RELATED"/>
    <property type="match status" value="1"/>
</dbReference>
<evidence type="ECO:0000313" key="5">
    <source>
        <dbReference type="EMBL" id="QGZ41415.1"/>
    </source>
</evidence>
<evidence type="ECO:0000256" key="1">
    <source>
        <dbReference type="ARBA" id="ARBA00023015"/>
    </source>
</evidence>
<keyword evidence="6" id="KW-1185">Reference proteome</keyword>
<gene>
    <name evidence="5" type="ORF">GO485_21690</name>
</gene>
<dbReference type="PROSITE" id="PS01124">
    <property type="entry name" value="HTH_ARAC_FAMILY_2"/>
    <property type="match status" value="1"/>
</dbReference>
<dbReference type="SMART" id="SM00342">
    <property type="entry name" value="HTH_ARAC"/>
    <property type="match status" value="1"/>
</dbReference>
<sequence length="274" mass="30512">MRNPARAMAEWLRCAEPVDGLELVEARLIGNAYPLHRHDTYAIGRTISGVQSFNYRRGRRDSLPGSTMVLHPDEAHDGKAGTDEGFHYRMMYVSPALIQTILGGRALPFVDGGQSGDPRLAAAATALLRQLDHAQEPLERSDALTALAQALALVAGTPPRRANGDFLAARRAQEYLYAHHTRAVTLAELEVVTGRDRWSLSHDFRMFYGTSPYRYVTLRRLDTVRRMLLAGLSLAHAATAAGFTDQSHMSRHFLKSHGLTPARWLQCVRQAYPR</sequence>
<accession>A0ABX6FVJ7</accession>
<organism evidence="5 6">
    <name type="scientific">Pseudoduganella flava</name>
    <dbReference type="NCBI Taxonomy" id="871742"/>
    <lineage>
        <taxon>Bacteria</taxon>
        <taxon>Pseudomonadati</taxon>
        <taxon>Pseudomonadota</taxon>
        <taxon>Betaproteobacteria</taxon>
        <taxon>Burkholderiales</taxon>
        <taxon>Oxalobacteraceae</taxon>
        <taxon>Telluria group</taxon>
        <taxon>Pseudoduganella</taxon>
    </lineage>
</organism>
<keyword evidence="3" id="KW-0804">Transcription</keyword>
<reference evidence="5 6" key="1">
    <citation type="submission" date="2019-12" db="EMBL/GenBank/DDBJ databases">
        <title>Draft Genome Sequences of Six Type Strains of the Genus Massilia.</title>
        <authorList>
            <person name="Miess H."/>
            <person name="Frediansyah A."/>
            <person name="Goeker M."/>
            <person name="Gross H."/>
        </authorList>
    </citation>
    <scope>NUCLEOTIDE SEQUENCE [LARGE SCALE GENOMIC DNA]</scope>
    <source>
        <strain evidence="5 6">DSM 26639</strain>
    </source>
</reference>
<dbReference type="RefSeq" id="WP_145872805.1">
    <property type="nucleotide sequence ID" value="NZ_CP046904.1"/>
</dbReference>
<name>A0ABX6FVJ7_9BURK</name>
<evidence type="ECO:0000313" key="6">
    <source>
        <dbReference type="Proteomes" id="UP000437862"/>
    </source>
</evidence>
<dbReference type="InterPro" id="IPR018060">
    <property type="entry name" value="HTH_AraC"/>
</dbReference>
<evidence type="ECO:0000259" key="4">
    <source>
        <dbReference type="PROSITE" id="PS01124"/>
    </source>
</evidence>
<evidence type="ECO:0000256" key="2">
    <source>
        <dbReference type="ARBA" id="ARBA00023125"/>
    </source>
</evidence>
<feature type="domain" description="HTH araC/xylS-type" evidence="4">
    <location>
        <begin position="170"/>
        <end position="267"/>
    </location>
</feature>